<dbReference type="PANTHER" id="PTHR43179">
    <property type="entry name" value="RHAMNOSYLTRANSFERASE WBBL"/>
    <property type="match status" value="1"/>
</dbReference>
<proteinExistence type="predicted"/>
<dbReference type="Gene3D" id="3.40.50.2000">
    <property type="entry name" value="Glycogen Phosphorylase B"/>
    <property type="match status" value="1"/>
</dbReference>
<reference evidence="2 3" key="1">
    <citation type="journal article" date="2011" name="J. Bacteriol.">
        <title>Genome of Ochrobactrum anthropi ATCC 49188 T, a versatile opportunistic pathogen and symbiont of several eukaryotic hosts.</title>
        <authorList>
            <person name="Chain P.S."/>
            <person name="Lang D.M."/>
            <person name="Comerci D.J."/>
            <person name="Malfatti S.A."/>
            <person name="Vergez L.M."/>
            <person name="Shin M."/>
            <person name="Ugalde R.A."/>
            <person name="Garcia E."/>
            <person name="Tolmasky M.E."/>
        </authorList>
    </citation>
    <scope>NUCLEOTIDE SEQUENCE [LARGE SCALE GENOMIC DNA]</scope>
    <source>
        <strain evidence="3">ATCC 49188 / DSM 6882 / CCUG 24695 / JCM 21032 / LMG 3331 / NBRC 15819 / NCTC 12168 / Alc 37</strain>
    </source>
</reference>
<sequence>MSKITVLIPVYNAPKAVDFLLKSLRDNTNRSFVDQIVIGNDNSDAMTTALIDDLTEGDELFHHIKREKNLGFLGNVNDLFKRATGDVVVLLNSDTILPAGWAERVLAAFESDPTIGLACPLTTNATNLVLKPAPGQHWIDVDRAISTIPPVYPNCSPVVGFFLCIRRAFFNDAELLDPIYGNGYWEDTDLHFRSLKRGYRNIVIDNLFVFHSNHSPSFSIDNDLKQINDTNQKTFYRRWRKQYLQMVKTQADLSLSNRHAIPRTVQHRYIFTRKLEVLFVLPAVHANSGGISVVMNFVDELNQRGIPAAVYTFGKCDLMYAHTHLQNVPFMDKQDLINQIASVKYVFATSYNSHDHAQALASHYGSKLACFVQGPEAAFANGVHAVAMLKRYNSYDVNVAVSEYLAQYVEAMGAQAIKIPLGPSKLAFYASERAKRSPKALAACIREADLKGTGRLCANLAMAQKAGFEIHLFGETEGWDIMDKAKCHGNLTSAQLAKLFSQVSYYLDTSHMEGLGLLPLEAAFSGCIPIVAQEMGLTGIIEDGKNAIVLPHEFPGILFYKSLLEGRDGIRTSAPGLRDKVSLEAAVSSFIDQLSLVQSSEMPVHLLPAQDHHNPSIVDERDYYRAKLQQVYRSKSWWLTKPVRFSGRLARRILKAER</sequence>
<feature type="domain" description="Glycosyltransferase 2-like" evidence="1">
    <location>
        <begin position="5"/>
        <end position="132"/>
    </location>
</feature>
<dbReference type="SUPFAM" id="SSF53756">
    <property type="entry name" value="UDP-Glycosyltransferase/glycogen phosphorylase"/>
    <property type="match status" value="1"/>
</dbReference>
<organism evidence="2 3">
    <name type="scientific">Brucella anthropi (strain ATCC 49188 / DSM 6882 / CCUG 24695 / JCM 21032 / LMG 3331 / NBRC 15819 / NCTC 12168 / Alc 37)</name>
    <name type="common">Ochrobactrum anthropi</name>
    <dbReference type="NCBI Taxonomy" id="439375"/>
    <lineage>
        <taxon>Bacteria</taxon>
        <taxon>Pseudomonadati</taxon>
        <taxon>Pseudomonadota</taxon>
        <taxon>Alphaproteobacteria</taxon>
        <taxon>Hyphomicrobiales</taxon>
        <taxon>Brucellaceae</taxon>
        <taxon>Brucella/Ochrobactrum group</taxon>
        <taxon>Brucella</taxon>
    </lineage>
</organism>
<accession>A6WVI6</accession>
<dbReference type="AlphaFoldDB" id="A6WVI6"/>
<dbReference type="EMBL" id="CP000758">
    <property type="protein sequence ID" value="ABS12990.1"/>
    <property type="molecule type" value="Genomic_DNA"/>
</dbReference>
<protein>
    <submittedName>
        <fullName evidence="2">Glycosyl transferase family 2</fullName>
    </submittedName>
</protein>
<dbReference type="eggNOG" id="COG0438">
    <property type="taxonomic scope" value="Bacteria"/>
</dbReference>
<dbReference type="HOGENOM" id="CLU_416671_0_0_5"/>
<evidence type="ECO:0000313" key="3">
    <source>
        <dbReference type="Proteomes" id="UP000002301"/>
    </source>
</evidence>
<dbReference type="KEGG" id="oan:Oant_0259"/>
<dbReference type="CAZy" id="GT2">
    <property type="family name" value="Glycosyltransferase Family 2"/>
</dbReference>
<name>A6WVI6_BRUA4</name>
<dbReference type="SUPFAM" id="SSF53448">
    <property type="entry name" value="Nucleotide-diphospho-sugar transferases"/>
    <property type="match status" value="1"/>
</dbReference>
<evidence type="ECO:0000313" key="2">
    <source>
        <dbReference type="EMBL" id="ABS12990.1"/>
    </source>
</evidence>
<keyword evidence="3" id="KW-1185">Reference proteome</keyword>
<keyword evidence="2" id="KW-0808">Transferase</keyword>
<dbReference type="Gene3D" id="3.40.50.11090">
    <property type="match status" value="1"/>
</dbReference>
<dbReference type="Pfam" id="PF00535">
    <property type="entry name" value="Glycos_transf_2"/>
    <property type="match status" value="1"/>
</dbReference>
<dbReference type="STRING" id="439375.Oant_0259"/>
<dbReference type="InterPro" id="IPR029044">
    <property type="entry name" value="Nucleotide-diphossugar_trans"/>
</dbReference>
<dbReference type="Proteomes" id="UP000002301">
    <property type="component" value="Chromosome 1"/>
</dbReference>
<dbReference type="InterPro" id="IPR001173">
    <property type="entry name" value="Glyco_trans_2-like"/>
</dbReference>
<dbReference type="GO" id="GO:0016740">
    <property type="term" value="F:transferase activity"/>
    <property type="evidence" value="ECO:0007669"/>
    <property type="project" value="UniProtKB-KW"/>
</dbReference>
<dbReference type="eggNOG" id="COG1216">
    <property type="taxonomic scope" value="Bacteria"/>
</dbReference>
<dbReference type="PATRIC" id="fig|439375.7.peg.277"/>
<gene>
    <name evidence="2" type="ordered locus">Oant_0259</name>
</gene>
<evidence type="ECO:0000259" key="1">
    <source>
        <dbReference type="Pfam" id="PF00535"/>
    </source>
</evidence>
<dbReference type="Gene3D" id="3.90.550.10">
    <property type="entry name" value="Spore Coat Polysaccharide Biosynthesis Protein SpsA, Chain A"/>
    <property type="match status" value="1"/>
</dbReference>
<dbReference type="RefSeq" id="WP_011982449.1">
    <property type="nucleotide sequence ID" value="NC_009667.1"/>
</dbReference>
<dbReference type="PANTHER" id="PTHR43179:SF7">
    <property type="entry name" value="RHAMNOSYLTRANSFERASE WBBL"/>
    <property type="match status" value="1"/>
</dbReference>